<evidence type="ECO:0000256" key="1">
    <source>
        <dbReference type="SAM" id="MobiDB-lite"/>
    </source>
</evidence>
<feature type="region of interest" description="Disordered" evidence="1">
    <location>
        <begin position="1"/>
        <end position="32"/>
    </location>
</feature>
<keyword evidence="3" id="KW-1185">Reference proteome</keyword>
<accession>A0A5B7IAD8</accession>
<proteinExistence type="predicted"/>
<gene>
    <name evidence="2" type="ORF">E2C01_073371</name>
</gene>
<sequence length="76" mass="8633">MLPRRLHLSKTYSPTHPRGAGVQPLKDQVSRDKDEYRRHVPSPVRTCAPLPPFSLRISLTCCCLRSTAPLCLQLHE</sequence>
<dbReference type="EMBL" id="VSRR010049576">
    <property type="protein sequence ID" value="MPC78869.1"/>
    <property type="molecule type" value="Genomic_DNA"/>
</dbReference>
<reference evidence="2 3" key="1">
    <citation type="submission" date="2019-05" db="EMBL/GenBank/DDBJ databases">
        <title>Another draft genome of Portunus trituberculatus and its Hox gene families provides insights of decapod evolution.</title>
        <authorList>
            <person name="Jeong J.-H."/>
            <person name="Song I."/>
            <person name="Kim S."/>
            <person name="Choi T."/>
            <person name="Kim D."/>
            <person name="Ryu S."/>
            <person name="Kim W."/>
        </authorList>
    </citation>
    <scope>NUCLEOTIDE SEQUENCE [LARGE SCALE GENOMIC DNA]</scope>
    <source>
        <tissue evidence="2">Muscle</tissue>
    </source>
</reference>
<evidence type="ECO:0000313" key="2">
    <source>
        <dbReference type="EMBL" id="MPC78869.1"/>
    </source>
</evidence>
<dbReference type="AlphaFoldDB" id="A0A5B7IAD8"/>
<organism evidence="2 3">
    <name type="scientific">Portunus trituberculatus</name>
    <name type="common">Swimming crab</name>
    <name type="synonym">Neptunus trituberculatus</name>
    <dbReference type="NCBI Taxonomy" id="210409"/>
    <lineage>
        <taxon>Eukaryota</taxon>
        <taxon>Metazoa</taxon>
        <taxon>Ecdysozoa</taxon>
        <taxon>Arthropoda</taxon>
        <taxon>Crustacea</taxon>
        <taxon>Multicrustacea</taxon>
        <taxon>Malacostraca</taxon>
        <taxon>Eumalacostraca</taxon>
        <taxon>Eucarida</taxon>
        <taxon>Decapoda</taxon>
        <taxon>Pleocyemata</taxon>
        <taxon>Brachyura</taxon>
        <taxon>Eubrachyura</taxon>
        <taxon>Portunoidea</taxon>
        <taxon>Portunidae</taxon>
        <taxon>Portuninae</taxon>
        <taxon>Portunus</taxon>
    </lineage>
</organism>
<dbReference type="Proteomes" id="UP000324222">
    <property type="component" value="Unassembled WGS sequence"/>
</dbReference>
<protein>
    <submittedName>
        <fullName evidence="2">Uncharacterized protein</fullName>
    </submittedName>
</protein>
<name>A0A5B7IAD8_PORTR</name>
<comment type="caution">
    <text evidence="2">The sequence shown here is derived from an EMBL/GenBank/DDBJ whole genome shotgun (WGS) entry which is preliminary data.</text>
</comment>
<evidence type="ECO:0000313" key="3">
    <source>
        <dbReference type="Proteomes" id="UP000324222"/>
    </source>
</evidence>